<evidence type="ECO:0000256" key="3">
    <source>
        <dbReference type="ARBA" id="ARBA00022729"/>
    </source>
</evidence>
<evidence type="ECO:0000313" key="8">
    <source>
        <dbReference type="Proteomes" id="UP000462501"/>
    </source>
</evidence>
<dbReference type="PANTHER" id="PTHR36108">
    <property type="entry name" value="COLOSSIN-B-RELATED"/>
    <property type="match status" value="1"/>
</dbReference>
<organism evidence="7 8">
    <name type="scientific">Anaerotruncus colihominis</name>
    <dbReference type="NCBI Taxonomy" id="169435"/>
    <lineage>
        <taxon>Bacteria</taxon>
        <taxon>Bacillati</taxon>
        <taxon>Bacillota</taxon>
        <taxon>Clostridia</taxon>
        <taxon>Eubacteriales</taxon>
        <taxon>Oscillospiraceae</taxon>
        <taxon>Anaerotruncus</taxon>
    </lineage>
</organism>
<dbReference type="Gene3D" id="2.60.40.10">
    <property type="entry name" value="Immunoglobulins"/>
    <property type="match status" value="13"/>
</dbReference>
<feature type="domain" description="SpaA-like prealbumin fold" evidence="6">
    <location>
        <begin position="338"/>
        <end position="414"/>
    </location>
</feature>
<feature type="signal peptide" evidence="5">
    <location>
        <begin position="1"/>
        <end position="31"/>
    </location>
</feature>
<gene>
    <name evidence="7" type="ORF">FMM72_00755</name>
</gene>
<feature type="domain" description="SpaA-like prealbumin fold" evidence="6">
    <location>
        <begin position="713"/>
        <end position="800"/>
    </location>
</feature>
<evidence type="ECO:0000256" key="1">
    <source>
        <dbReference type="ARBA" id="ARBA00007257"/>
    </source>
</evidence>
<evidence type="ECO:0000256" key="5">
    <source>
        <dbReference type="SAM" id="SignalP"/>
    </source>
</evidence>
<sequence>MRKKSKKAGRSLAALLAVLMTISSVPITAFATDSLDSGFPSTATIIDDPVSGSTGSGWDNISGGDNDVIITTPEESEENTETQPPASDENTPSVPSEGNEESEETPDIPDDEDTDSSESEDDPEDSVVDAEELENADDSETGVATPPADTIEGGQEFPWAANFNAYAEATMAMPRTFSTRETGVTFTKYMWGDPSVSDGTHAIWLGNPGTGYFFADLHRISWQGSDAFCAEFNGHEPGGNYEQGAEGNDDRIKRILASYEASSKNKPDYIAAQAEIWAVLTNTFVGAWGTSGANQNLVDPSIDISGIRYWVYNNKDSVHTQNIFVYSTDKGVTEEYALKIIKKNEDGSKVLSDATFSVEGPNGFKRTGLKTNAQGEILVGITDVGSYTVTETAPPAGYKLSDPASQTVTVTEVNKPTNPATVEFRNEKSSGGGGGGSGETTETETETEVHQSKEYEYSDAIGQVTIRKEDQDGNSLDGALVNIEVAFTDGTTQRTEGWEIDNGARLFTYNHPKDNHDPATITITEVKAPLHYELDPTPKTVTVSPTYTRVTHVTTWTITITTTTVSSVDEDGNITKNTSTATSKSEPQVEEYADFIAGDRDITVTFVNTRETGDIIVTKRDANTGQPLEGATIHLWGQDLGGVDAGAKDIDLTLVTDKNGEARFEFLPAGTYAIQETQPPFGYNLNDEIQTAVLQSGQVVRKEVRNYRKDGLFIKKVDQDGNPLPGATFELRRGSGEVLLREVTDSNGVIYRGNLTDDTYVIEEIKAPEGYLMDENPIQQIRIYATDDNKEYTVTFVNKKKPSIEITKVDGLDASIKLEGAIFRITDTRTNHYWDIETGEDGKALLENLEINTTYIVEETQAAPGYVNSGYRQEIVLRECRTHTIVVENFEKPGIEIVKKDKQSGALLAGATFRISWNNGADYRDVTTKADGTALITDLKEGWYTLTETKAPEGYLLDPTPHQVLLEQGKTTIVEIFNEACPSLTIHKIDIVTGTSLPGARYKIEQKTDEGIKLIGNYTTDADGIIYLENIKPGRYLITEVQAPDGYNIDTATREVTIEYGQPYELEFTNTPKSPIYIQKVDGEGNPLAGAKFKVTTMNGAMVGEVTSGRTGYAIIPYAEPGWYVVEEIKAPDGYILSSTPVNVEIKSGKPAQVEFVNYARPGLQILKLDASTQSPLVGARYKITKASGELIGEYTTDINGLISLGAEDGLEDGVVIITELRAPDGYVLDVTPHTVTLKPGELTQIELYNTAKPGLQLIKKDEITGLPIGGARFNVTLLENGGKKDLGSYTTSENGTFFIPDLTPGHYIITETQAAPGYILDSTPVNVEVEGGKLNTVEVFNTPYSDLRLLKIDSETRKPLEGAVFKLFDKNRLEIGTYTTSALGEIYINGLPSGTIYIQEQKAPTGYVLDNTVRQVELVGGKTTTVEWKNTSLGSLRILKVDADTNKPLYNATFNLYDSRNNLLGEYTTNQDGLIVFGSSLQSGTYKLKEVKAPEGYVLDDTIRTIKVKAGETTEIVVKNQLQVGNIQIIKVSSGKNSVTGDKAGDGLEDAIFEIYDENLNLVDKIETDHRGIATSDDLPLGRYVIKEVEAPKYYFTDGKPIYAEIKVHGDMIRLKVENTPIEPDVSVEKRGVAETMSGETFRYTFSNITNQSNCKLDEFYWHDELPTDAVRILSLNTGTWNERGTYDVWIKTNLHGWKRIERNLSTKVEYTIDMTPSALGLASNEYVTNFKLEFGTVEEGFTSVKDPFIKVKVNNRLSQGHRFVNKTDVGGRYGREWVYARDSWITVIYKGYKFGPGRPKLPQTGGPNFFEKYPEYLRYLED</sequence>
<feature type="domain" description="SpaA-like prealbumin fold" evidence="6">
    <location>
        <begin position="1435"/>
        <end position="1522"/>
    </location>
</feature>
<evidence type="ECO:0000256" key="4">
    <source>
        <dbReference type="SAM" id="MobiDB-lite"/>
    </source>
</evidence>
<feature type="domain" description="SpaA-like prealbumin fold" evidence="6">
    <location>
        <begin position="462"/>
        <end position="546"/>
    </location>
</feature>
<dbReference type="Proteomes" id="UP000462501">
    <property type="component" value="Unassembled WGS sequence"/>
</dbReference>
<evidence type="ECO:0000313" key="7">
    <source>
        <dbReference type="EMBL" id="NDO37790.1"/>
    </source>
</evidence>
<feature type="domain" description="SpaA-like prealbumin fold" evidence="6">
    <location>
        <begin position="1256"/>
        <end position="1342"/>
    </location>
</feature>
<feature type="domain" description="SpaA-like prealbumin fold" evidence="6">
    <location>
        <begin position="895"/>
        <end position="979"/>
    </location>
</feature>
<dbReference type="SUPFAM" id="SSF49478">
    <property type="entry name" value="Cna protein B-type domain"/>
    <property type="match status" value="9"/>
</dbReference>
<keyword evidence="3 5" id="KW-0732">Signal</keyword>
<dbReference type="InterPro" id="IPR013783">
    <property type="entry name" value="Ig-like_fold"/>
</dbReference>
<feature type="domain" description="SpaA-like prealbumin fold" evidence="6">
    <location>
        <begin position="613"/>
        <end position="706"/>
    </location>
</feature>
<accession>A0A845STP3</accession>
<feature type="domain" description="SpaA-like prealbumin fold" evidence="6">
    <location>
        <begin position="1347"/>
        <end position="1432"/>
    </location>
</feature>
<feature type="domain" description="SpaA-like prealbumin fold" evidence="6">
    <location>
        <begin position="1076"/>
        <end position="1158"/>
    </location>
</feature>
<reference evidence="7 8" key="1">
    <citation type="submission" date="2019-06" db="EMBL/GenBank/DDBJ databases">
        <title>Draft genome sequences of 15 bacterial species constituting the stable defined intestinal microbiota of the GM15 gnotobiotic mouse model.</title>
        <authorList>
            <person name="Elie C."/>
            <person name="Mathieu A."/>
            <person name="Saliou A."/>
            <person name="Darnaud M."/>
            <person name="Leulier F."/>
            <person name="Tamellini A."/>
        </authorList>
    </citation>
    <scope>NUCLEOTIDE SEQUENCE [LARGE SCALE GENOMIC DNA]</scope>
    <source>
        <strain evidence="7 8">JM4-15</strain>
    </source>
</reference>
<feature type="domain" description="SpaA-like prealbumin fold" evidence="6">
    <location>
        <begin position="803"/>
        <end position="889"/>
    </location>
</feature>
<evidence type="ECO:0000259" key="6">
    <source>
        <dbReference type="Pfam" id="PF17802"/>
    </source>
</evidence>
<comment type="caution">
    <text evidence="7">The sequence shown here is derived from an EMBL/GenBank/DDBJ whole genome shotgun (WGS) entry which is preliminary data.</text>
</comment>
<dbReference type="InterPro" id="IPR041033">
    <property type="entry name" value="SpaA_PFL_dom_1"/>
</dbReference>
<feature type="compositionally biased region" description="Acidic residues" evidence="4">
    <location>
        <begin position="98"/>
        <end position="140"/>
    </location>
</feature>
<keyword evidence="2" id="KW-0964">Secreted</keyword>
<dbReference type="RefSeq" id="WP_162220273.1">
    <property type="nucleotide sequence ID" value="NZ_VIQT01000002.1"/>
</dbReference>
<dbReference type="Pfam" id="PF17802">
    <property type="entry name" value="SpaA"/>
    <property type="match status" value="13"/>
</dbReference>
<protein>
    <recommendedName>
        <fullName evidence="6">SpaA-like prealbumin fold domain-containing protein</fullName>
    </recommendedName>
</protein>
<feature type="region of interest" description="Disordered" evidence="4">
    <location>
        <begin position="413"/>
        <end position="453"/>
    </location>
</feature>
<feature type="domain" description="SpaA-like prealbumin fold" evidence="6">
    <location>
        <begin position="1543"/>
        <end position="1621"/>
    </location>
</feature>
<comment type="similarity">
    <text evidence="1">Belongs to the serine-aspartate repeat-containing protein (SDr) family.</text>
</comment>
<feature type="region of interest" description="Disordered" evidence="4">
    <location>
        <begin position="46"/>
        <end position="154"/>
    </location>
</feature>
<dbReference type="PANTHER" id="PTHR36108:SF13">
    <property type="entry name" value="COLOSSIN-B-RELATED"/>
    <property type="match status" value="1"/>
</dbReference>
<evidence type="ECO:0000256" key="2">
    <source>
        <dbReference type="ARBA" id="ARBA00022525"/>
    </source>
</evidence>
<feature type="domain" description="SpaA-like prealbumin fold" evidence="6">
    <location>
        <begin position="983"/>
        <end position="1071"/>
    </location>
</feature>
<name>A0A845STP3_9FIRM</name>
<dbReference type="EMBL" id="VIQT01000002">
    <property type="protein sequence ID" value="NDO37790.1"/>
    <property type="molecule type" value="Genomic_DNA"/>
</dbReference>
<feature type="chain" id="PRO_5033049579" description="SpaA-like prealbumin fold domain-containing protein" evidence="5">
    <location>
        <begin position="32"/>
        <end position="1824"/>
    </location>
</feature>
<proteinExistence type="inferred from homology"/>
<feature type="domain" description="SpaA-like prealbumin fold" evidence="6">
    <location>
        <begin position="1164"/>
        <end position="1250"/>
    </location>
</feature>